<feature type="non-terminal residue" evidence="2">
    <location>
        <position position="122"/>
    </location>
</feature>
<organism evidence="2 3">
    <name type="scientific">Prorocentrum cordatum</name>
    <dbReference type="NCBI Taxonomy" id="2364126"/>
    <lineage>
        <taxon>Eukaryota</taxon>
        <taxon>Sar</taxon>
        <taxon>Alveolata</taxon>
        <taxon>Dinophyceae</taxon>
        <taxon>Prorocentrales</taxon>
        <taxon>Prorocentraceae</taxon>
        <taxon>Prorocentrum</taxon>
    </lineage>
</organism>
<reference evidence="2" key="1">
    <citation type="submission" date="2023-10" db="EMBL/GenBank/DDBJ databases">
        <authorList>
            <person name="Chen Y."/>
            <person name="Shah S."/>
            <person name="Dougan E. K."/>
            <person name="Thang M."/>
            <person name="Chan C."/>
        </authorList>
    </citation>
    <scope>NUCLEOTIDE SEQUENCE [LARGE SCALE GENOMIC DNA]</scope>
</reference>
<feature type="non-terminal residue" evidence="2">
    <location>
        <position position="1"/>
    </location>
</feature>
<gene>
    <name evidence="2" type="ORF">PCOR1329_LOCUS78784</name>
</gene>
<dbReference type="Proteomes" id="UP001189429">
    <property type="component" value="Unassembled WGS sequence"/>
</dbReference>
<keyword evidence="3" id="KW-1185">Reference proteome</keyword>
<evidence type="ECO:0000256" key="1">
    <source>
        <dbReference type="SAM" id="MobiDB-lite"/>
    </source>
</evidence>
<evidence type="ECO:0000313" key="3">
    <source>
        <dbReference type="Proteomes" id="UP001189429"/>
    </source>
</evidence>
<sequence>VSGALFEGVPDDVLEGPGVNILASKVLVAADILELEVGALGFAAKHPFRVLEPFNSLVVILFDNLPLALAACKAASRRQARGRARIMSKTGKLKRVAAASRISAQRGAAGNLGKPGGDAERG</sequence>
<proteinExistence type="predicted"/>
<dbReference type="EMBL" id="CAUYUJ010021015">
    <property type="protein sequence ID" value="CAK0902011.1"/>
    <property type="molecule type" value="Genomic_DNA"/>
</dbReference>
<name>A0ABN9XQ18_9DINO</name>
<comment type="caution">
    <text evidence="2">The sequence shown here is derived from an EMBL/GenBank/DDBJ whole genome shotgun (WGS) entry which is preliminary data.</text>
</comment>
<accession>A0ABN9XQ18</accession>
<protein>
    <submittedName>
        <fullName evidence="2">Uncharacterized protein</fullName>
    </submittedName>
</protein>
<evidence type="ECO:0000313" key="2">
    <source>
        <dbReference type="EMBL" id="CAK0902011.1"/>
    </source>
</evidence>
<feature type="region of interest" description="Disordered" evidence="1">
    <location>
        <begin position="102"/>
        <end position="122"/>
    </location>
</feature>